<evidence type="ECO:0000256" key="1">
    <source>
        <dbReference type="SAM" id="SignalP"/>
    </source>
</evidence>
<name>A0ABU0BQB4_9HYPH</name>
<proteinExistence type="predicted"/>
<keyword evidence="1" id="KW-0732">Signal</keyword>
<feature type="signal peptide" evidence="1">
    <location>
        <begin position="1"/>
        <end position="21"/>
    </location>
</feature>
<dbReference type="RefSeq" id="WP_307228727.1">
    <property type="nucleotide sequence ID" value="NZ_JAUSVF010000001.1"/>
</dbReference>
<dbReference type="Proteomes" id="UP001230207">
    <property type="component" value="Unassembled WGS sequence"/>
</dbReference>
<feature type="chain" id="PRO_5045802750" description="Acid stress chaperone HdeA" evidence="1">
    <location>
        <begin position="22"/>
        <end position="108"/>
    </location>
</feature>
<gene>
    <name evidence="2" type="ORF">QO002_001793</name>
</gene>
<dbReference type="EMBL" id="JAUSVF010000001">
    <property type="protein sequence ID" value="MDQ0319655.1"/>
    <property type="molecule type" value="Genomic_DNA"/>
</dbReference>
<sequence>MKRIVCVAIFSLLVLPTMANAGQEFAIRGVGNSSCGKYVRDDNLRKFALQWVGGFTTAINQMQAEVSTERTDMLKGADGDAIDVWMMNYCTQNPLKTIREAASELVRQ</sequence>
<organism evidence="2 3">
    <name type="scientific">Pararhizobium capsulatum DSM 1112</name>
    <dbReference type="NCBI Taxonomy" id="1121113"/>
    <lineage>
        <taxon>Bacteria</taxon>
        <taxon>Pseudomonadati</taxon>
        <taxon>Pseudomonadota</taxon>
        <taxon>Alphaproteobacteria</taxon>
        <taxon>Hyphomicrobiales</taxon>
        <taxon>Rhizobiaceae</taxon>
        <taxon>Rhizobium/Agrobacterium group</taxon>
        <taxon>Pararhizobium</taxon>
    </lineage>
</organism>
<protein>
    <recommendedName>
        <fullName evidence="4">Acid stress chaperone HdeA</fullName>
    </recommendedName>
</protein>
<evidence type="ECO:0008006" key="4">
    <source>
        <dbReference type="Google" id="ProtNLM"/>
    </source>
</evidence>
<evidence type="ECO:0000313" key="2">
    <source>
        <dbReference type="EMBL" id="MDQ0319655.1"/>
    </source>
</evidence>
<evidence type="ECO:0000313" key="3">
    <source>
        <dbReference type="Proteomes" id="UP001230207"/>
    </source>
</evidence>
<comment type="caution">
    <text evidence="2">The sequence shown here is derived from an EMBL/GenBank/DDBJ whole genome shotgun (WGS) entry which is preliminary data.</text>
</comment>
<keyword evidence="3" id="KW-1185">Reference proteome</keyword>
<accession>A0ABU0BQB4</accession>
<reference evidence="2 3" key="1">
    <citation type="submission" date="2023-07" db="EMBL/GenBank/DDBJ databases">
        <title>Genomic Encyclopedia of Type Strains, Phase IV (KMG-IV): sequencing the most valuable type-strain genomes for metagenomic binning, comparative biology and taxonomic classification.</title>
        <authorList>
            <person name="Goeker M."/>
        </authorList>
    </citation>
    <scope>NUCLEOTIDE SEQUENCE [LARGE SCALE GENOMIC DNA]</scope>
    <source>
        <strain evidence="2 3">DSM 1112</strain>
    </source>
</reference>